<feature type="compositionally biased region" description="Polar residues" evidence="2">
    <location>
        <begin position="32"/>
        <end position="50"/>
    </location>
</feature>
<dbReference type="Proteomes" id="UP001313282">
    <property type="component" value="Unassembled WGS sequence"/>
</dbReference>
<accession>A0AAN8MXH6</accession>
<reference evidence="4 5" key="1">
    <citation type="submission" date="2019-10" db="EMBL/GenBank/DDBJ databases">
        <authorList>
            <person name="Palmer J.M."/>
        </authorList>
    </citation>
    <scope>NUCLEOTIDE SEQUENCE [LARGE SCALE GENOMIC DNA]</scope>
    <source>
        <strain evidence="4 5">TWF718</strain>
    </source>
</reference>
<keyword evidence="1" id="KW-0175">Coiled coil</keyword>
<keyword evidence="5" id="KW-1185">Reference proteome</keyword>
<evidence type="ECO:0000256" key="2">
    <source>
        <dbReference type="SAM" id="MobiDB-lite"/>
    </source>
</evidence>
<feature type="signal peptide" evidence="3">
    <location>
        <begin position="1"/>
        <end position="22"/>
    </location>
</feature>
<proteinExistence type="predicted"/>
<feature type="region of interest" description="Disordered" evidence="2">
    <location>
        <begin position="32"/>
        <end position="72"/>
    </location>
</feature>
<name>A0AAN8MXH6_9PEZI</name>
<feature type="chain" id="PRO_5042842348" evidence="3">
    <location>
        <begin position="23"/>
        <end position="1407"/>
    </location>
</feature>
<dbReference type="EMBL" id="JAVHNR010000007">
    <property type="protein sequence ID" value="KAK6337094.1"/>
    <property type="molecule type" value="Genomic_DNA"/>
</dbReference>
<feature type="coiled-coil region" evidence="1">
    <location>
        <begin position="1026"/>
        <end position="1061"/>
    </location>
</feature>
<evidence type="ECO:0000313" key="4">
    <source>
        <dbReference type="EMBL" id="KAK6337094.1"/>
    </source>
</evidence>
<evidence type="ECO:0000313" key="5">
    <source>
        <dbReference type="Proteomes" id="UP001313282"/>
    </source>
</evidence>
<gene>
    <name evidence="4" type="ORF">TWF718_009880</name>
</gene>
<sequence>MVYTLTALVAVLAILANSLVLAYRIENTWQQPQGGISSHSASSPNITTKGAQKPQALRSEPPKEPRHRSIKRDLKDYERRGWEILTHKKSVRNENRASFLGQEDPSVAVSANYFKPRPVSYEASCPASVQVFLSIFGMEALAQVVDPGSGKLVDRFYTMLILTPKEASGLQGNWAEVYASVDSMHLIIAWRGPEGTSEPSSKFKADYSALMLSLWVCEVHFAKGGDSHGLADIPNFPLSHITLFGIKGPETIKALEDIKKQFSRNVNIYGGFSIQRPETIHEENPAAGVWASLIGIPEIGAVEQMVSDWSTYLPARHQIQSIQFNIHTDLDVEAAEGIGQEAIISISLGPGTDTSGYDSSEALSAAGDVMFLEGSEGLRGYPGIDFFEGSTLSTITSSYATGSKRKAEDPPPTYKTIKWLFLTFLGNVENNEIRTMSSGVENHLVLEDKLGTENQQILADFIYLSWMQSEGMQDLRDITFLRLSPNTESLIRKAYQDTKADMTSQGVLILWGRRHYGEAAQWGQDLGSEREINDRLLRQFAHTVEYGAIVKILLQRQRYPGIPPGFEIRSLEIGNKAQFKKLKGKGREEGPAPNGFAMLVRIGHVQDALGDDSGITGAPFEFDPGPIFDSEETPLLQMDAASLSPQLQLEVLNTIAIHRDDPTPGAGEHRNKAPDPLKQAGIEEPTPSNVFFQFEFYNYETDGAVSLTKIATETHLMVQKYARIQNANGRPPIPDPETILTMEEERNHYYRFHLQGRIRARPDRLSKLKYISGDFYFSPRYKHVVIPNLFNFKIDTRDLPNPGERGTKAYIESFQGLIPTLEGYITPLEALYRMISTVYERQPPEDNIPNIDIISIENLEKDTEVILSSLFRQLRTDRESIYLKMSLIDTLLEDHVGPWSSTSGIRLKPTEKKDPWSNLSGRETIISVLLATQEVSKVNQMILDHYKEEHIGDRILDNIVVAWRKDNDLNLVPQFLLVLRGVPEALKRSDMVDWMAFLSKAPEPGRELQKVGRAMAETERRRERALTLKENEISSKQKEIARKQEEIARKEEEIAREQEETAFWDKYEANSRAEAEVYRRLKVGEERASREAEILKKQAKSLIKVTGVTGHIIIGQGLISRINRGRGAPGFKNAAGQSKDNGVSAGEATVTLRKFEGSGADPAFQFPLGKMTEHLKKSGYLKDGEIWESQPHLRRSIGFIEPADVSKAGWDGARLLGLPGYALIANREPRVSMLVTQPETSTISRGQRERELAYVYEHHGTDDRAAEHNIRAIFIYTLIKDSIDTIKEIMKFRKIPCIYKSSGGNGVMIRKPRPASGIPGGEFVMDTGDQRDSIEWATLLGIVEITAIVELGLKMRSTQASWFVPAAIMIDCDDFYDMPMTVTVLLDHYDSHTGAKLPLGAKKLDSL</sequence>
<comment type="caution">
    <text evidence="4">The sequence shown here is derived from an EMBL/GenBank/DDBJ whole genome shotgun (WGS) entry which is preliminary data.</text>
</comment>
<evidence type="ECO:0000256" key="3">
    <source>
        <dbReference type="SAM" id="SignalP"/>
    </source>
</evidence>
<keyword evidence="3" id="KW-0732">Signal</keyword>
<protein>
    <submittedName>
        <fullName evidence="4">Uncharacterized protein</fullName>
    </submittedName>
</protein>
<evidence type="ECO:0000256" key="1">
    <source>
        <dbReference type="SAM" id="Coils"/>
    </source>
</evidence>
<organism evidence="4 5">
    <name type="scientific">Orbilia javanica</name>
    <dbReference type="NCBI Taxonomy" id="47235"/>
    <lineage>
        <taxon>Eukaryota</taxon>
        <taxon>Fungi</taxon>
        <taxon>Dikarya</taxon>
        <taxon>Ascomycota</taxon>
        <taxon>Pezizomycotina</taxon>
        <taxon>Orbiliomycetes</taxon>
        <taxon>Orbiliales</taxon>
        <taxon>Orbiliaceae</taxon>
        <taxon>Orbilia</taxon>
    </lineage>
</organism>